<dbReference type="Pfam" id="PF01522">
    <property type="entry name" value="Polysacc_deac_1"/>
    <property type="match status" value="1"/>
</dbReference>
<reference evidence="4" key="1">
    <citation type="submission" date="2022-06" db="EMBL/GenBank/DDBJ databases">
        <title>Genome sequence of Phormidium yuhuli AB48 isolated from an industrial photobioreactor environment.</title>
        <authorList>
            <person name="Qiu Y."/>
            <person name="Noonan A.J.C."/>
            <person name="Dofher K."/>
            <person name="Koch M."/>
            <person name="Kieft B."/>
            <person name="Lin X."/>
            <person name="Ziels R.M."/>
            <person name="Hallam S.J."/>
        </authorList>
    </citation>
    <scope>NUCLEOTIDE SEQUENCE</scope>
    <source>
        <strain evidence="4">AB48</strain>
    </source>
</reference>
<dbReference type="PANTHER" id="PTHR34216:SF3">
    <property type="entry name" value="POLY-BETA-1,6-N-ACETYL-D-GLUCOSAMINE N-DEACETYLASE"/>
    <property type="match status" value="1"/>
</dbReference>
<dbReference type="Proteomes" id="UP001056708">
    <property type="component" value="Chromosome"/>
</dbReference>
<evidence type="ECO:0000256" key="2">
    <source>
        <dbReference type="ARBA" id="ARBA00022729"/>
    </source>
</evidence>
<dbReference type="SUPFAM" id="SSF88713">
    <property type="entry name" value="Glycoside hydrolase/deacetylase"/>
    <property type="match status" value="1"/>
</dbReference>
<accession>A0ABY5AQ58</accession>
<sequence length="284" mass="32900">MGFNAKVKRGAIAFLLGLLLVMVGGELLIEKIAIFGFHDIVNLDNPQQRPPQRPEFRPDYSLADFETFLRRLVARNYWFLSSQDLYNYYYKDPPDPIPQEYRHRPKVMVSLDDGYRDAHVNVLPLLERLYRETGEKITVVWFVNSSFMGVRGTYLEHASCEELREGFRRGYYDIQSHGANHDNLTLISQEEVEKEVGRSQQELRDCLTGLEGTETVANHLSYPFGAIDDPALEIVKLYHQSGYLYNTRSLRLTPFRNPYFIPRQTVNRNTSVGRLLRLAAGGWF</sequence>
<dbReference type="InterPro" id="IPR002509">
    <property type="entry name" value="NODB_dom"/>
</dbReference>
<dbReference type="PANTHER" id="PTHR34216">
    <property type="match status" value="1"/>
</dbReference>
<evidence type="ECO:0000313" key="4">
    <source>
        <dbReference type="EMBL" id="USR91350.1"/>
    </source>
</evidence>
<evidence type="ECO:0000259" key="3">
    <source>
        <dbReference type="PROSITE" id="PS51677"/>
    </source>
</evidence>
<dbReference type="CDD" id="cd10918">
    <property type="entry name" value="CE4_NodB_like_5s_6s"/>
    <property type="match status" value="1"/>
</dbReference>
<comment type="subcellular location">
    <subcellularLocation>
        <location evidence="1">Secreted</location>
    </subcellularLocation>
</comment>
<dbReference type="InterPro" id="IPR051398">
    <property type="entry name" value="Polysacch_Deacetylase"/>
</dbReference>
<evidence type="ECO:0000256" key="1">
    <source>
        <dbReference type="ARBA" id="ARBA00004613"/>
    </source>
</evidence>
<dbReference type="PROSITE" id="PS51677">
    <property type="entry name" value="NODB"/>
    <property type="match status" value="1"/>
</dbReference>
<dbReference type="InterPro" id="IPR011330">
    <property type="entry name" value="Glyco_hydro/deAcase_b/a-brl"/>
</dbReference>
<proteinExistence type="predicted"/>
<keyword evidence="5" id="KW-1185">Reference proteome</keyword>
<dbReference type="RefSeq" id="WP_252663375.1">
    <property type="nucleotide sequence ID" value="NZ_CP098611.1"/>
</dbReference>
<feature type="domain" description="NodB homology" evidence="3">
    <location>
        <begin position="105"/>
        <end position="284"/>
    </location>
</feature>
<name>A0ABY5AQ58_9CYAN</name>
<dbReference type="Gene3D" id="3.20.20.370">
    <property type="entry name" value="Glycoside hydrolase/deacetylase"/>
    <property type="match status" value="1"/>
</dbReference>
<evidence type="ECO:0000313" key="5">
    <source>
        <dbReference type="Proteomes" id="UP001056708"/>
    </source>
</evidence>
<organism evidence="4 5">
    <name type="scientific">Phormidium yuhuli AB48</name>
    <dbReference type="NCBI Taxonomy" id="2940671"/>
    <lineage>
        <taxon>Bacteria</taxon>
        <taxon>Bacillati</taxon>
        <taxon>Cyanobacteriota</taxon>
        <taxon>Cyanophyceae</taxon>
        <taxon>Oscillatoriophycideae</taxon>
        <taxon>Oscillatoriales</taxon>
        <taxon>Oscillatoriaceae</taxon>
        <taxon>Phormidium</taxon>
        <taxon>Phormidium yuhuli</taxon>
    </lineage>
</organism>
<gene>
    <name evidence="4" type="ORF">NEA10_00990</name>
</gene>
<keyword evidence="2" id="KW-0732">Signal</keyword>
<dbReference type="EMBL" id="CP098611">
    <property type="protein sequence ID" value="USR91350.1"/>
    <property type="molecule type" value="Genomic_DNA"/>
</dbReference>
<protein>
    <submittedName>
        <fullName evidence="4">Polysaccharide deacetylase family protein</fullName>
    </submittedName>
</protein>